<evidence type="ECO:0000259" key="14">
    <source>
        <dbReference type="PROSITE" id="PS51194"/>
    </source>
</evidence>
<dbReference type="GO" id="GO:0003724">
    <property type="term" value="F:RNA helicase activity"/>
    <property type="evidence" value="ECO:0007669"/>
    <property type="project" value="UniProtKB-EC"/>
</dbReference>
<organism evidence="15 16">
    <name type="scientific">Calocera cornea HHB12733</name>
    <dbReference type="NCBI Taxonomy" id="1353952"/>
    <lineage>
        <taxon>Eukaryota</taxon>
        <taxon>Fungi</taxon>
        <taxon>Dikarya</taxon>
        <taxon>Basidiomycota</taxon>
        <taxon>Agaricomycotina</taxon>
        <taxon>Dacrymycetes</taxon>
        <taxon>Dacrymycetales</taxon>
        <taxon>Dacrymycetaceae</taxon>
        <taxon>Calocera</taxon>
    </lineage>
</organism>
<dbReference type="STRING" id="1353952.A0A165DCN7"/>
<dbReference type="SMART" id="SM00487">
    <property type="entry name" value="DEXDc"/>
    <property type="match status" value="1"/>
</dbReference>
<dbReference type="FunFam" id="3.40.50.300:FF:000819">
    <property type="entry name" value="ATP dependent RNA helicase, putative"/>
    <property type="match status" value="1"/>
</dbReference>
<dbReference type="Pfam" id="PF00270">
    <property type="entry name" value="DEAD"/>
    <property type="match status" value="1"/>
</dbReference>
<evidence type="ECO:0000256" key="11">
    <source>
        <dbReference type="ARBA" id="ARBA00047984"/>
    </source>
</evidence>
<dbReference type="FunFam" id="3.40.50.300:FF:000500">
    <property type="entry name" value="ATP-dependent RNA helicase DHX29"/>
    <property type="match status" value="1"/>
</dbReference>
<evidence type="ECO:0000256" key="6">
    <source>
        <dbReference type="ARBA" id="ARBA00022801"/>
    </source>
</evidence>
<proteinExistence type="predicted"/>
<evidence type="ECO:0000313" key="15">
    <source>
        <dbReference type="EMBL" id="KZT52520.1"/>
    </source>
</evidence>
<dbReference type="InterPro" id="IPR007502">
    <property type="entry name" value="Helicase-assoc_dom"/>
</dbReference>
<comment type="catalytic activity">
    <reaction evidence="11">
        <text>ATP + H2O = ADP + phosphate + H(+)</text>
        <dbReference type="Rhea" id="RHEA:13065"/>
        <dbReference type="ChEBI" id="CHEBI:15377"/>
        <dbReference type="ChEBI" id="CHEBI:15378"/>
        <dbReference type="ChEBI" id="CHEBI:30616"/>
        <dbReference type="ChEBI" id="CHEBI:43474"/>
        <dbReference type="ChEBI" id="CHEBI:456216"/>
        <dbReference type="EC" id="3.6.4.13"/>
    </reaction>
</comment>
<comment type="subcellular location">
    <subcellularLocation>
        <location evidence="1">Plastid</location>
        <location evidence="1">Chloroplast</location>
    </subcellularLocation>
</comment>
<dbReference type="EMBL" id="KV424064">
    <property type="protein sequence ID" value="KZT52520.1"/>
    <property type="molecule type" value="Genomic_DNA"/>
</dbReference>
<evidence type="ECO:0000256" key="8">
    <source>
        <dbReference type="ARBA" id="ARBA00022840"/>
    </source>
</evidence>
<dbReference type="InterPro" id="IPR001650">
    <property type="entry name" value="Helicase_C-like"/>
</dbReference>
<dbReference type="Pfam" id="PF00271">
    <property type="entry name" value="Helicase_C"/>
    <property type="match status" value="1"/>
</dbReference>
<gene>
    <name evidence="15" type="ORF">CALCODRAFT_531105</name>
</gene>
<dbReference type="SMART" id="SM00847">
    <property type="entry name" value="HA2"/>
    <property type="match status" value="1"/>
</dbReference>
<evidence type="ECO:0000256" key="10">
    <source>
        <dbReference type="ARBA" id="ARBA00022946"/>
    </source>
</evidence>
<dbReference type="InterPro" id="IPR014001">
    <property type="entry name" value="Helicase_ATP-bd"/>
</dbReference>
<feature type="compositionally biased region" description="Low complexity" evidence="12">
    <location>
        <begin position="251"/>
        <end position="267"/>
    </location>
</feature>
<dbReference type="CDD" id="cd18791">
    <property type="entry name" value="SF2_C_RHA"/>
    <property type="match status" value="1"/>
</dbReference>
<dbReference type="Proteomes" id="UP000076842">
    <property type="component" value="Unassembled WGS sequence"/>
</dbReference>
<feature type="region of interest" description="Disordered" evidence="12">
    <location>
        <begin position="1"/>
        <end position="66"/>
    </location>
</feature>
<feature type="domain" description="Helicase C-terminal" evidence="14">
    <location>
        <begin position="968"/>
        <end position="1138"/>
    </location>
</feature>
<evidence type="ECO:0000313" key="16">
    <source>
        <dbReference type="Proteomes" id="UP000076842"/>
    </source>
</evidence>
<evidence type="ECO:0000256" key="4">
    <source>
        <dbReference type="ARBA" id="ARBA00022640"/>
    </source>
</evidence>
<dbReference type="GO" id="GO:0003723">
    <property type="term" value="F:RNA binding"/>
    <property type="evidence" value="ECO:0007669"/>
    <property type="project" value="UniProtKB-KW"/>
</dbReference>
<dbReference type="PROSITE" id="PS51192">
    <property type="entry name" value="HELICASE_ATP_BIND_1"/>
    <property type="match status" value="1"/>
</dbReference>
<dbReference type="PANTHER" id="PTHR18934">
    <property type="entry name" value="ATP-DEPENDENT RNA HELICASE"/>
    <property type="match status" value="1"/>
</dbReference>
<keyword evidence="9" id="KW-0694">RNA-binding</keyword>
<feature type="compositionally biased region" description="Polar residues" evidence="12">
    <location>
        <begin position="227"/>
        <end position="250"/>
    </location>
</feature>
<dbReference type="CDD" id="cd17917">
    <property type="entry name" value="DEXHc_RHA-like"/>
    <property type="match status" value="1"/>
</dbReference>
<keyword evidence="16" id="KW-1185">Reference proteome</keyword>
<feature type="region of interest" description="Disordered" evidence="12">
    <location>
        <begin position="387"/>
        <end position="442"/>
    </location>
</feature>
<dbReference type="Pfam" id="PF21010">
    <property type="entry name" value="HA2_C"/>
    <property type="match status" value="1"/>
</dbReference>
<evidence type="ECO:0000256" key="9">
    <source>
        <dbReference type="ARBA" id="ARBA00022884"/>
    </source>
</evidence>
<dbReference type="GO" id="GO:0016787">
    <property type="term" value="F:hydrolase activity"/>
    <property type="evidence" value="ECO:0007669"/>
    <property type="project" value="UniProtKB-KW"/>
</dbReference>
<dbReference type="Pfam" id="PF07717">
    <property type="entry name" value="OB_NTP_bind"/>
    <property type="match status" value="1"/>
</dbReference>
<dbReference type="FunFam" id="1.20.120.1080:FF:000002">
    <property type="entry name" value="Putative ATP-dependent RNA helicase DHX36"/>
    <property type="match status" value="1"/>
</dbReference>
<dbReference type="Gene3D" id="3.40.50.300">
    <property type="entry name" value="P-loop containing nucleotide triphosphate hydrolases"/>
    <property type="match status" value="2"/>
</dbReference>
<dbReference type="GO" id="GO:0005524">
    <property type="term" value="F:ATP binding"/>
    <property type="evidence" value="ECO:0007669"/>
    <property type="project" value="UniProtKB-KW"/>
</dbReference>
<dbReference type="InterPro" id="IPR011545">
    <property type="entry name" value="DEAD/DEAH_box_helicase_dom"/>
</dbReference>
<dbReference type="InParanoid" id="A0A165DCN7"/>
<dbReference type="FunCoup" id="A0A165DCN7">
    <property type="interactions" value="387"/>
</dbReference>
<name>A0A165DCN7_9BASI</name>
<dbReference type="PANTHER" id="PTHR18934:SF145">
    <property type="entry name" value="ATP-DEPENDENT RNA HELICASE DHX57-RELATED"/>
    <property type="match status" value="1"/>
</dbReference>
<reference evidence="15 16" key="1">
    <citation type="journal article" date="2016" name="Mol. Biol. Evol.">
        <title>Comparative Genomics of Early-Diverging Mushroom-Forming Fungi Provides Insights into the Origins of Lignocellulose Decay Capabilities.</title>
        <authorList>
            <person name="Nagy L.G."/>
            <person name="Riley R."/>
            <person name="Tritt A."/>
            <person name="Adam C."/>
            <person name="Daum C."/>
            <person name="Floudas D."/>
            <person name="Sun H."/>
            <person name="Yadav J.S."/>
            <person name="Pangilinan J."/>
            <person name="Larsson K.H."/>
            <person name="Matsuura K."/>
            <person name="Barry K."/>
            <person name="Labutti K."/>
            <person name="Kuo R."/>
            <person name="Ohm R.A."/>
            <person name="Bhattacharya S.S."/>
            <person name="Shirouzu T."/>
            <person name="Yoshinaga Y."/>
            <person name="Martin F.M."/>
            <person name="Grigoriev I.V."/>
            <person name="Hibbett D.S."/>
        </authorList>
    </citation>
    <scope>NUCLEOTIDE SEQUENCE [LARGE SCALE GENOMIC DNA]</scope>
    <source>
        <strain evidence="15 16">HHB12733</strain>
    </source>
</reference>
<dbReference type="SUPFAM" id="SSF52540">
    <property type="entry name" value="P-loop containing nucleoside triphosphate hydrolases"/>
    <property type="match status" value="1"/>
</dbReference>
<dbReference type="InterPro" id="IPR011709">
    <property type="entry name" value="DEAD-box_helicase_OB_fold"/>
</dbReference>
<dbReference type="EC" id="3.6.4.13" evidence="2"/>
<dbReference type="Gene3D" id="1.20.120.1080">
    <property type="match status" value="1"/>
</dbReference>
<keyword evidence="5" id="KW-0547">Nucleotide-binding</keyword>
<sequence>MAKKKKTALKPVARGFATTSVPKKVVPVEEPEPEPEVAPASGAADTSSSSATPGMNGAPAAPAVEEFDPVKAEEQSLQNLVDKLQERTEREVARSLKAVEFDRRMARSLPTLPSYATTGGEHGWVQRVFRLLEEHPPAQSKPQLGGETEEKVLARMGVTYGTLRRLGFTEERTLECLRAISGVELDEAFDWLWMHCDEEELNFDKADDQDISVSQTPTATDRFKRAQTPSTPTPNKSLTPSSTTDTNDLLSPSPAGGSTAPSSTTSPLMRTNEPMPEDDRANIKSRILASYASGTDAPSEIDTDPHVEYAKIKLAMHELSEVRKQDGRVGRGGPHGDLMKELRDRLDKVREHYFFREAEGEALYREEKEKADAQALEASLKGLAIDAGSSLMPPPVDREAKKAAKAKAKAEPKTPAAKARASKSPAQTPSEEKESGSESEEGMFGTMLDEMPSEEVSKTGTVVRIRDMALPKQGGARAPKQLLADAVQKQPHGKHAVISYYRVGGASRACRAGVKIRWGGGREQVWEMDDEGCYEQTQAENFVATVALHGIAFVPLAGFGASNAIPGVQSSFRLLPAGFRDLWDELEVKRKDAEDAANRRTWAVLREIAEPKMDGWEPRPSSKVVKEVTMSTQEHSGHKFHTGNELNPLHLQAGFFARQMGPAYQEMLMYRNMLPIAPFRTVITETLEQAQILVLSGETGCGKSTQVPSFILEEHLAAGKHCKILVTEPRRISAISLAQRVSNELGDPPGTLGTLASLVGYSIRLESNTTKNTRLTFATNGIALRMLEGGSGHGGKGTAFDDITHIIVDEVHERSIESDFLLIVIKSLLQQRKDIKVVLMSATLDAEKISHFFGGCPMISVPGRTFPVEVGFLEDAIEFSGWSIKEGSPYAKRGNDKYARSGKQPKFEWNEDQVLDDDDSSDLVTENGAAPTKIEPRYSSSTVSTLKLIDERMIPYDLIIRLLERLCFEDDTYIPYSAAVLVFMPGLNEIRRLNDMLNEHPMFSIEQAFRIYPLHSLISSEGQTAVFDIPPPGVRKIVIATNIAETGITIPDITCVIDTGRHREMRFDEKRQISKLVECYISRSNAKQRRGRAGRVQAGLCFHLFTKMRFETQMAEHPLPEMMRLSLSDLALRIKILKVDLGTSIQDVLSRALDPPSPINVQRAVSALVEVKALSATEEITPMGRLLSKLPTDVHLGKFLLTAVLFRCLDPALTIAAGLNLKSPFVTPFGHEAEADKAKLGFKIANSDFLTLHNVFSSWRRVSNNPGGSVRSFCRKNYLSYPNLQQLEELRQQFLSYLVDSSFIQVDKTYERELSRARYQRSNKVRFMPVPAAYDENGSNYDVVHAALAAGLYPKLLSIDPNNGSLKTLGNGATTSIHPSSVNFRTKAYDYGTNYLSYFTLMQSKKLYAWETGPADDVALLLLCGDVEHKYSSNAVYLDKKIKYRVPPRVNVALSFLRDRTAGIISLRMRNKEISEEQEQWWELLLDVLGKKDTESRPGNQ</sequence>
<feature type="compositionally biased region" description="Low complexity" evidence="12">
    <location>
        <begin position="413"/>
        <end position="426"/>
    </location>
</feature>
<evidence type="ECO:0000256" key="3">
    <source>
        <dbReference type="ARBA" id="ARBA00022528"/>
    </source>
</evidence>
<protein>
    <recommendedName>
        <fullName evidence="2">RNA helicase</fullName>
        <ecNumber evidence="2">3.6.4.13</ecNumber>
    </recommendedName>
</protein>
<keyword evidence="3" id="KW-0150">Chloroplast</keyword>
<evidence type="ECO:0000259" key="13">
    <source>
        <dbReference type="PROSITE" id="PS51192"/>
    </source>
</evidence>
<evidence type="ECO:0000256" key="1">
    <source>
        <dbReference type="ARBA" id="ARBA00004229"/>
    </source>
</evidence>
<keyword evidence="10" id="KW-0809">Transit peptide</keyword>
<keyword evidence="8" id="KW-0067">ATP-binding</keyword>
<evidence type="ECO:0000256" key="7">
    <source>
        <dbReference type="ARBA" id="ARBA00022806"/>
    </source>
</evidence>
<feature type="region of interest" description="Disordered" evidence="12">
    <location>
        <begin position="207"/>
        <end position="278"/>
    </location>
</feature>
<dbReference type="OrthoDB" id="5600252at2759"/>
<feature type="domain" description="Helicase ATP-binding" evidence="13">
    <location>
        <begin position="684"/>
        <end position="862"/>
    </location>
</feature>
<feature type="compositionally biased region" description="Low complexity" evidence="12">
    <location>
        <begin position="37"/>
        <end position="54"/>
    </location>
</feature>
<dbReference type="PROSITE" id="PS51194">
    <property type="entry name" value="HELICASE_CTER"/>
    <property type="match status" value="1"/>
</dbReference>
<evidence type="ECO:0000256" key="2">
    <source>
        <dbReference type="ARBA" id="ARBA00012552"/>
    </source>
</evidence>
<keyword evidence="4" id="KW-0934">Plastid</keyword>
<feature type="compositionally biased region" description="Basic and acidic residues" evidence="12">
    <location>
        <begin position="396"/>
        <end position="412"/>
    </location>
</feature>
<evidence type="ECO:0000256" key="12">
    <source>
        <dbReference type="SAM" id="MobiDB-lite"/>
    </source>
</evidence>
<dbReference type="SMART" id="SM00490">
    <property type="entry name" value="HELICc"/>
    <property type="match status" value="1"/>
</dbReference>
<keyword evidence="6 15" id="KW-0378">Hydrolase</keyword>
<evidence type="ECO:0000256" key="5">
    <source>
        <dbReference type="ARBA" id="ARBA00022741"/>
    </source>
</evidence>
<accession>A0A165DCN7</accession>
<keyword evidence="7" id="KW-0347">Helicase</keyword>
<dbReference type="InterPro" id="IPR027417">
    <property type="entry name" value="P-loop_NTPase"/>
</dbReference>